<dbReference type="EMBL" id="VUNH01000005">
    <property type="protein sequence ID" value="MST55616.1"/>
    <property type="molecule type" value="Genomic_DNA"/>
</dbReference>
<dbReference type="PROSITE" id="PS50931">
    <property type="entry name" value="HTH_LYSR"/>
    <property type="match status" value="1"/>
</dbReference>
<dbReference type="CDD" id="cd05466">
    <property type="entry name" value="PBP2_LTTR_substrate"/>
    <property type="match status" value="1"/>
</dbReference>
<dbReference type="Gene3D" id="3.40.190.290">
    <property type="match status" value="1"/>
</dbReference>
<dbReference type="Pfam" id="PF00126">
    <property type="entry name" value="HTH_1"/>
    <property type="match status" value="1"/>
</dbReference>
<keyword evidence="4" id="KW-0804">Transcription</keyword>
<comment type="similarity">
    <text evidence="1">Belongs to the LysR transcriptional regulatory family.</text>
</comment>
<gene>
    <name evidence="6" type="ORF">FYJ74_06155</name>
</gene>
<dbReference type="SUPFAM" id="SSF46785">
    <property type="entry name" value="Winged helix' DNA-binding domain"/>
    <property type="match status" value="1"/>
</dbReference>
<dbReference type="GO" id="GO:0003677">
    <property type="term" value="F:DNA binding"/>
    <property type="evidence" value="ECO:0007669"/>
    <property type="project" value="UniProtKB-KW"/>
</dbReference>
<sequence length="318" mass="35917">MNVDIYRYLMTVAKVRNITKAAAQLHISQPALTKAIHRQEKELGVTLFDRSVQPLTLTYAGERYFESVSKLLDIDAELREEMRNIARGTRERIRIGVSVERGTTWLPKILPPFAASFPDVDVQVKEGVNAFFERALLSNQLDLCISTLPILSNDIACEVVNKAPVYVISSAEHPLASRADLRSNSPYRPQYIEPELLNGERFLTLTPAQGMYRVAQHLLEKYGLRVNTVLQLTSQRTITMLAAAGLGLAFTTYNGALQAQNESDSRPVFYTIEDPLHCRVDIIAWKKNRVFTPVVKSLIALTKRVMRSSPHPKIEIRR</sequence>
<evidence type="ECO:0000259" key="5">
    <source>
        <dbReference type="PROSITE" id="PS50931"/>
    </source>
</evidence>
<proteinExistence type="inferred from homology"/>
<dbReference type="RefSeq" id="WP_154528703.1">
    <property type="nucleotide sequence ID" value="NZ_VUNH01000005.1"/>
</dbReference>
<dbReference type="InterPro" id="IPR036388">
    <property type="entry name" value="WH-like_DNA-bd_sf"/>
</dbReference>
<name>A0A6L5YBB4_9BACT</name>
<evidence type="ECO:0000313" key="6">
    <source>
        <dbReference type="EMBL" id="MST55616.1"/>
    </source>
</evidence>
<keyword evidence="7" id="KW-1185">Reference proteome</keyword>
<dbReference type="PANTHER" id="PTHR30419">
    <property type="entry name" value="HTH-TYPE TRANSCRIPTIONAL REGULATOR YBHD"/>
    <property type="match status" value="1"/>
</dbReference>
<dbReference type="InterPro" id="IPR005119">
    <property type="entry name" value="LysR_subst-bd"/>
</dbReference>
<keyword evidence="2" id="KW-0805">Transcription regulation</keyword>
<dbReference type="InterPro" id="IPR036390">
    <property type="entry name" value="WH_DNA-bd_sf"/>
</dbReference>
<feature type="domain" description="HTH lysR-type" evidence="5">
    <location>
        <begin position="1"/>
        <end position="58"/>
    </location>
</feature>
<dbReference type="Proteomes" id="UP000473699">
    <property type="component" value="Unassembled WGS sequence"/>
</dbReference>
<dbReference type="GO" id="GO:0005829">
    <property type="term" value="C:cytosol"/>
    <property type="evidence" value="ECO:0007669"/>
    <property type="project" value="TreeGrafter"/>
</dbReference>
<dbReference type="FunFam" id="1.10.10.10:FF:000001">
    <property type="entry name" value="LysR family transcriptional regulator"/>
    <property type="match status" value="1"/>
</dbReference>
<dbReference type="SUPFAM" id="SSF53850">
    <property type="entry name" value="Periplasmic binding protein-like II"/>
    <property type="match status" value="1"/>
</dbReference>
<evidence type="ECO:0000313" key="7">
    <source>
        <dbReference type="Proteomes" id="UP000473699"/>
    </source>
</evidence>
<dbReference type="PRINTS" id="PR00039">
    <property type="entry name" value="HTHLYSR"/>
</dbReference>
<dbReference type="AlphaFoldDB" id="A0A6L5YBB4"/>
<dbReference type="GO" id="GO:0003700">
    <property type="term" value="F:DNA-binding transcription factor activity"/>
    <property type="evidence" value="ECO:0007669"/>
    <property type="project" value="InterPro"/>
</dbReference>
<evidence type="ECO:0000256" key="3">
    <source>
        <dbReference type="ARBA" id="ARBA00023125"/>
    </source>
</evidence>
<comment type="caution">
    <text evidence="6">The sequence shown here is derived from an EMBL/GenBank/DDBJ whole genome shotgun (WGS) entry which is preliminary data.</text>
</comment>
<reference evidence="6 7" key="1">
    <citation type="submission" date="2019-08" db="EMBL/GenBank/DDBJ databases">
        <title>In-depth cultivation of the pig gut microbiome towards novel bacterial diversity and tailored functional studies.</title>
        <authorList>
            <person name="Wylensek D."/>
            <person name="Hitch T.C.A."/>
            <person name="Clavel T."/>
        </authorList>
    </citation>
    <scope>NUCLEOTIDE SEQUENCE [LARGE SCALE GENOMIC DNA]</scope>
    <source>
        <strain evidence="6 7">SM-530-WT-4B</strain>
    </source>
</reference>
<organism evidence="6 7">
    <name type="scientific">Pyramidobacter porci</name>
    <dbReference type="NCBI Taxonomy" id="2605789"/>
    <lineage>
        <taxon>Bacteria</taxon>
        <taxon>Thermotogati</taxon>
        <taxon>Synergistota</taxon>
        <taxon>Synergistia</taxon>
        <taxon>Synergistales</taxon>
        <taxon>Dethiosulfovibrionaceae</taxon>
        <taxon>Pyramidobacter</taxon>
    </lineage>
</organism>
<evidence type="ECO:0000256" key="2">
    <source>
        <dbReference type="ARBA" id="ARBA00023015"/>
    </source>
</evidence>
<accession>A0A6L5YBB4</accession>
<evidence type="ECO:0000256" key="4">
    <source>
        <dbReference type="ARBA" id="ARBA00023163"/>
    </source>
</evidence>
<evidence type="ECO:0000256" key="1">
    <source>
        <dbReference type="ARBA" id="ARBA00009437"/>
    </source>
</evidence>
<dbReference type="InterPro" id="IPR000847">
    <property type="entry name" value="LysR_HTH_N"/>
</dbReference>
<dbReference type="Pfam" id="PF03466">
    <property type="entry name" value="LysR_substrate"/>
    <property type="match status" value="1"/>
</dbReference>
<dbReference type="Gene3D" id="1.10.10.10">
    <property type="entry name" value="Winged helix-like DNA-binding domain superfamily/Winged helix DNA-binding domain"/>
    <property type="match status" value="1"/>
</dbReference>
<keyword evidence="3" id="KW-0238">DNA-binding</keyword>
<dbReference type="InterPro" id="IPR050950">
    <property type="entry name" value="HTH-type_LysR_regulators"/>
</dbReference>
<protein>
    <submittedName>
        <fullName evidence="6">LysR family transcriptional regulator</fullName>
    </submittedName>
</protein>